<dbReference type="InterPro" id="IPR027417">
    <property type="entry name" value="P-loop_NTPase"/>
</dbReference>
<comment type="similarity">
    <text evidence="2">Belongs to the dethiobiotin synthetase family.</text>
</comment>
<gene>
    <name evidence="2 3" type="primary">bioD</name>
    <name evidence="3" type="ORF">ABXR19_06035</name>
</gene>
<evidence type="ECO:0000256" key="1">
    <source>
        <dbReference type="ARBA" id="ARBA00022756"/>
    </source>
</evidence>
<keyword evidence="2" id="KW-0479">Metal-binding</keyword>
<keyword evidence="1 2" id="KW-0093">Biotin biosynthesis</keyword>
<comment type="caution">
    <text evidence="2">Lacks conserved residue(s) required for the propagation of feature annotation.</text>
</comment>
<evidence type="ECO:0000313" key="3">
    <source>
        <dbReference type="EMBL" id="MET7013739.1"/>
    </source>
</evidence>
<keyword evidence="2" id="KW-0963">Cytoplasm</keyword>
<evidence type="ECO:0000313" key="4">
    <source>
        <dbReference type="Proteomes" id="UP001549691"/>
    </source>
</evidence>
<name>A0ABV2TIL0_9RHOO</name>
<feature type="binding site" evidence="2">
    <location>
        <begin position="176"/>
        <end position="177"/>
    </location>
    <ligand>
        <name>ATP</name>
        <dbReference type="ChEBI" id="CHEBI:30616"/>
    </ligand>
</feature>
<dbReference type="PIRSF" id="PIRSF006755">
    <property type="entry name" value="DTB_synth"/>
    <property type="match status" value="1"/>
</dbReference>
<feature type="active site" evidence="2">
    <location>
        <position position="38"/>
    </location>
</feature>
<feature type="binding site" evidence="2">
    <location>
        <begin position="205"/>
        <end position="207"/>
    </location>
    <ligand>
        <name>ATP</name>
        <dbReference type="ChEBI" id="CHEBI:30616"/>
    </ligand>
</feature>
<dbReference type="Pfam" id="PF13500">
    <property type="entry name" value="AAA_26"/>
    <property type="match status" value="1"/>
</dbReference>
<keyword evidence="4" id="KW-1185">Reference proteome</keyword>
<comment type="subunit">
    <text evidence="2">Homodimer.</text>
</comment>
<keyword evidence="2 3" id="KW-0436">Ligase</keyword>
<feature type="binding site" evidence="2">
    <location>
        <position position="116"/>
    </location>
    <ligand>
        <name>Mg(2+)</name>
        <dbReference type="ChEBI" id="CHEBI:18420"/>
    </ligand>
</feature>
<feature type="binding site" evidence="2">
    <location>
        <position position="55"/>
    </location>
    <ligand>
        <name>ATP</name>
        <dbReference type="ChEBI" id="CHEBI:30616"/>
    </ligand>
</feature>
<evidence type="ECO:0000256" key="2">
    <source>
        <dbReference type="HAMAP-Rule" id="MF_00336"/>
    </source>
</evidence>
<accession>A0ABV2TIL0</accession>
<organism evidence="3 4">
    <name type="scientific">Uliginosibacterium flavum</name>
    <dbReference type="NCBI Taxonomy" id="1396831"/>
    <lineage>
        <taxon>Bacteria</taxon>
        <taxon>Pseudomonadati</taxon>
        <taxon>Pseudomonadota</taxon>
        <taxon>Betaproteobacteria</taxon>
        <taxon>Rhodocyclales</taxon>
        <taxon>Zoogloeaceae</taxon>
        <taxon>Uliginosibacterium</taxon>
    </lineage>
</organism>
<proteinExistence type="inferred from homology"/>
<dbReference type="InterPro" id="IPR004472">
    <property type="entry name" value="DTB_synth_BioD"/>
</dbReference>
<sequence>MNSAYFLTGTDTEIGKTFASCALLHAWRAQGLSAVGYKPVAAGAELLDGTWSNADARQLQSASSPGFSLTQINPLCLRAAIAPHLAAQLEARPITLAPILQGFAQLRPQAERIVVEGVGGFRVPLGKDFDSADLALELGLPVILVVGLRLGCINHALLSFEAIAARGLSLVGWIGNTLQPEMIRLAENLQTLRELLPAPCLGVLPHIADGDPARAAAFLKVS</sequence>
<dbReference type="Gene3D" id="3.40.50.300">
    <property type="entry name" value="P-loop containing nucleotide triphosphate hydrolases"/>
    <property type="match status" value="1"/>
</dbReference>
<keyword evidence="2" id="KW-0547">Nucleotide-binding</keyword>
<protein>
    <recommendedName>
        <fullName evidence="2">ATP-dependent dethiobiotin synthetase BioD</fullName>
        <ecNumber evidence="2">6.3.3.3</ecNumber>
    </recommendedName>
    <alternativeName>
        <fullName evidence="2">DTB synthetase</fullName>
        <shortName evidence="2">DTBS</shortName>
    </alternativeName>
    <alternativeName>
        <fullName evidence="2">Dethiobiotin synthase</fullName>
    </alternativeName>
</protein>
<dbReference type="PANTHER" id="PTHR43210">
    <property type="entry name" value="DETHIOBIOTIN SYNTHETASE"/>
    <property type="match status" value="1"/>
</dbReference>
<comment type="pathway">
    <text evidence="2">Cofactor biosynthesis; biotin biosynthesis; biotin from 7,8-diaminononanoate: step 1/2.</text>
</comment>
<feature type="binding site" evidence="2">
    <location>
        <begin position="13"/>
        <end position="18"/>
    </location>
    <ligand>
        <name>ATP</name>
        <dbReference type="ChEBI" id="CHEBI:30616"/>
    </ligand>
</feature>
<comment type="catalytic activity">
    <reaction evidence="2">
        <text>(7R,8S)-7,8-diammoniononanoate + CO2 + ATP = (4R,5S)-dethiobiotin + ADP + phosphate + 3 H(+)</text>
        <dbReference type="Rhea" id="RHEA:15805"/>
        <dbReference type="ChEBI" id="CHEBI:15378"/>
        <dbReference type="ChEBI" id="CHEBI:16526"/>
        <dbReference type="ChEBI" id="CHEBI:30616"/>
        <dbReference type="ChEBI" id="CHEBI:43474"/>
        <dbReference type="ChEBI" id="CHEBI:149469"/>
        <dbReference type="ChEBI" id="CHEBI:149473"/>
        <dbReference type="ChEBI" id="CHEBI:456216"/>
        <dbReference type="EC" id="6.3.3.3"/>
    </reaction>
</comment>
<dbReference type="PANTHER" id="PTHR43210:SF5">
    <property type="entry name" value="DETHIOBIOTIN SYNTHETASE"/>
    <property type="match status" value="1"/>
</dbReference>
<dbReference type="Proteomes" id="UP001549691">
    <property type="component" value="Unassembled WGS sequence"/>
</dbReference>
<dbReference type="SUPFAM" id="SSF52540">
    <property type="entry name" value="P-loop containing nucleoside triphosphate hydrolases"/>
    <property type="match status" value="1"/>
</dbReference>
<dbReference type="NCBIfam" id="TIGR00347">
    <property type="entry name" value="bioD"/>
    <property type="match status" value="1"/>
</dbReference>
<dbReference type="EMBL" id="JBEWZI010000005">
    <property type="protein sequence ID" value="MET7013739.1"/>
    <property type="molecule type" value="Genomic_DNA"/>
</dbReference>
<comment type="cofactor">
    <cofactor evidence="2">
        <name>Mg(2+)</name>
        <dbReference type="ChEBI" id="CHEBI:18420"/>
    </cofactor>
</comment>
<dbReference type="HAMAP" id="MF_00336">
    <property type="entry name" value="BioD"/>
    <property type="match status" value="1"/>
</dbReference>
<reference evidence="3 4" key="1">
    <citation type="submission" date="2024-07" db="EMBL/GenBank/DDBJ databases">
        <title>Uliginosibacterium flavum JJ3220;KACC:17644.</title>
        <authorList>
            <person name="Kim M.K."/>
        </authorList>
    </citation>
    <scope>NUCLEOTIDE SEQUENCE [LARGE SCALE GENOMIC DNA]</scope>
    <source>
        <strain evidence="3 4">KACC:17644</strain>
    </source>
</reference>
<keyword evidence="2" id="KW-0460">Magnesium</keyword>
<dbReference type="RefSeq" id="WP_354600202.1">
    <property type="nucleotide sequence ID" value="NZ_JBEWZI010000005.1"/>
</dbReference>
<comment type="subcellular location">
    <subcellularLocation>
        <location evidence="2">Cytoplasm</location>
    </subcellularLocation>
</comment>
<dbReference type="EC" id="6.3.3.3" evidence="2"/>
<dbReference type="CDD" id="cd03109">
    <property type="entry name" value="DTBS"/>
    <property type="match status" value="1"/>
</dbReference>
<comment type="caution">
    <text evidence="3">The sequence shown here is derived from an EMBL/GenBank/DDBJ whole genome shotgun (WGS) entry which is preliminary data.</text>
</comment>
<keyword evidence="2" id="KW-0067">ATP-binding</keyword>
<feature type="binding site" evidence="2">
    <location>
        <position position="17"/>
    </location>
    <ligand>
        <name>Mg(2+)</name>
        <dbReference type="ChEBI" id="CHEBI:18420"/>
    </ligand>
</feature>
<feature type="binding site" evidence="2">
    <location>
        <position position="55"/>
    </location>
    <ligand>
        <name>Mg(2+)</name>
        <dbReference type="ChEBI" id="CHEBI:18420"/>
    </ligand>
</feature>
<comment type="function">
    <text evidence="2">Catalyzes a mechanistically unusual reaction, the ATP-dependent insertion of CO2 between the N7 and N8 nitrogen atoms of 7,8-diaminopelargonic acid (DAPA, also called 7,8-diammoniononanoate) to form a ureido ring.</text>
</comment>
<dbReference type="GO" id="GO:0004141">
    <property type="term" value="F:dethiobiotin synthase activity"/>
    <property type="evidence" value="ECO:0007669"/>
    <property type="project" value="UniProtKB-EC"/>
</dbReference>
<feature type="binding site" evidence="2">
    <location>
        <begin position="116"/>
        <end position="119"/>
    </location>
    <ligand>
        <name>ATP</name>
        <dbReference type="ChEBI" id="CHEBI:30616"/>
    </ligand>
</feature>